<reference evidence="4 5" key="1">
    <citation type="submission" date="2014-10" db="EMBL/GenBank/DDBJ databases">
        <title>Genome sequence of Ponticoccus sp. strain UMTAT08 isolated from clonal culture of toxic dinoflagellate Alexandrium tamiyavanichii.</title>
        <authorList>
            <person name="Gan H.Y."/>
            <person name="Muhd D.-D."/>
            <person name="Mohd Noor M.E."/>
            <person name="Yeong Y.S."/>
            <person name="Usup G."/>
        </authorList>
    </citation>
    <scope>NUCLEOTIDE SEQUENCE [LARGE SCALE GENOMIC DNA]</scope>
    <source>
        <strain evidence="4 5">UMTAT08</strain>
    </source>
</reference>
<sequence length="345" mass="37282">MKRLSLGLMATTMLTAVSAQAQVAEDSRLKTVLERGSLLCSGHNGSFLGFAEVDDQGNWKGVDIDLCRALSAGLFGTSEGNLEIVPISWAQRWPALQSGDIDVVIKVSGWTQSRDTELNLAYSTPYFIGAFQAMAKADLGAESIADLDGGTLCVGAGTSTERATATFLETHDIEAELLTFENGDELRKAYYDGRCDALVEWAPSLAAGRVDAPDGAENHVILPDVIALEAEGIIVPEGDADWLDVQNWMLSSLWFAEMEGITSKNVDKFKANPPSETIAKFLGNTPGYGDRLGLDNDWAYNMIKDVGNMAEIYDRNIGSGSPYDLPRGINALYNEGGVFYPFIVD</sequence>
<dbReference type="Pfam" id="PF00497">
    <property type="entry name" value="SBP_bac_3"/>
    <property type="match status" value="1"/>
</dbReference>
<accession>A0A225PY12</accession>
<dbReference type="OrthoDB" id="9777941at2"/>
<dbReference type="GO" id="GO:0006865">
    <property type="term" value="P:amino acid transport"/>
    <property type="evidence" value="ECO:0007669"/>
    <property type="project" value="TreeGrafter"/>
</dbReference>
<dbReference type="SMART" id="SM00062">
    <property type="entry name" value="PBPb"/>
    <property type="match status" value="1"/>
</dbReference>
<dbReference type="Proteomes" id="UP000030960">
    <property type="component" value="Unassembled WGS sequence"/>
</dbReference>
<keyword evidence="2" id="KW-0813">Transport</keyword>
<accession>A0A0B3RK81</accession>
<evidence type="ECO:0000256" key="3">
    <source>
        <dbReference type="ARBA" id="ARBA00022729"/>
    </source>
</evidence>
<dbReference type="InterPro" id="IPR001638">
    <property type="entry name" value="Solute-binding_3/MltF_N"/>
</dbReference>
<proteinExistence type="inferred from homology"/>
<evidence type="ECO:0000313" key="4">
    <source>
        <dbReference type="EMBL" id="KHQ51655.1"/>
    </source>
</evidence>
<dbReference type="SUPFAM" id="SSF53850">
    <property type="entry name" value="Periplasmic binding protein-like II"/>
    <property type="match status" value="1"/>
</dbReference>
<keyword evidence="3" id="KW-0732">Signal</keyword>
<dbReference type="PANTHER" id="PTHR30085:SF7">
    <property type="entry name" value="AMINO-ACID ABC TRANSPORTER-BINDING PROTEIN YHDW-RELATED"/>
    <property type="match status" value="1"/>
</dbReference>
<comment type="similarity">
    <text evidence="1">Belongs to the bacterial solute-binding protein 3 family.</text>
</comment>
<dbReference type="EMBL" id="JSUQ01000016">
    <property type="protein sequence ID" value="KHQ51655.1"/>
    <property type="molecule type" value="Genomic_DNA"/>
</dbReference>
<dbReference type="GeneID" id="66502631"/>
<protein>
    <submittedName>
        <fullName evidence="4">Amino acid ABC transporter substrate-binding protein</fullName>
    </submittedName>
</protein>
<dbReference type="AlphaFoldDB" id="A0A0B3RK81"/>
<dbReference type="PATRIC" id="fig|1515334.3.peg.3844"/>
<keyword evidence="5" id="KW-1185">Reference proteome</keyword>
<dbReference type="PANTHER" id="PTHR30085">
    <property type="entry name" value="AMINO ACID ABC TRANSPORTER PERMEASE"/>
    <property type="match status" value="1"/>
</dbReference>
<comment type="caution">
    <text evidence="4">The sequence shown here is derived from an EMBL/GenBank/DDBJ whole genome shotgun (WGS) entry which is preliminary data.</text>
</comment>
<dbReference type="Gene3D" id="3.40.190.10">
    <property type="entry name" value="Periplasmic binding protein-like II"/>
    <property type="match status" value="2"/>
</dbReference>
<name>A0A0B3RK81_9RHOB</name>
<evidence type="ECO:0000256" key="1">
    <source>
        <dbReference type="ARBA" id="ARBA00010333"/>
    </source>
</evidence>
<accession>A0A225QHC8</accession>
<evidence type="ECO:0000313" key="5">
    <source>
        <dbReference type="Proteomes" id="UP000030960"/>
    </source>
</evidence>
<gene>
    <name evidence="4" type="ORF">OA50_03818</name>
</gene>
<dbReference type="RefSeq" id="WP_043144467.1">
    <property type="nucleotide sequence ID" value="NZ_AP022338.1"/>
</dbReference>
<dbReference type="InterPro" id="IPR051455">
    <property type="entry name" value="Bact_solute-bind_prot3"/>
</dbReference>
<evidence type="ECO:0000256" key="2">
    <source>
        <dbReference type="ARBA" id="ARBA00022448"/>
    </source>
</evidence>
<organism evidence="4 5">
    <name type="scientific">Mameliella alba</name>
    <dbReference type="NCBI Taxonomy" id="561184"/>
    <lineage>
        <taxon>Bacteria</taxon>
        <taxon>Pseudomonadati</taxon>
        <taxon>Pseudomonadota</taxon>
        <taxon>Alphaproteobacteria</taxon>
        <taxon>Rhodobacterales</taxon>
        <taxon>Roseobacteraceae</taxon>
        <taxon>Mameliella</taxon>
    </lineage>
</organism>